<feature type="region of interest" description="Disordered" evidence="1">
    <location>
        <begin position="30"/>
        <end position="77"/>
    </location>
</feature>
<keyword evidence="3" id="KW-1185">Reference proteome</keyword>
<gene>
    <name evidence="2" type="ORF">CFP56_023315</name>
</gene>
<evidence type="ECO:0000313" key="2">
    <source>
        <dbReference type="EMBL" id="KAK7835666.1"/>
    </source>
</evidence>
<protein>
    <submittedName>
        <fullName evidence="2">Uncharacterized protein</fullName>
    </submittedName>
</protein>
<evidence type="ECO:0000256" key="1">
    <source>
        <dbReference type="SAM" id="MobiDB-lite"/>
    </source>
</evidence>
<feature type="compositionally biased region" description="Polar residues" evidence="1">
    <location>
        <begin position="53"/>
        <end position="77"/>
    </location>
</feature>
<reference evidence="2 3" key="1">
    <citation type="journal article" date="2018" name="Sci. Data">
        <title>The draft genome sequence of cork oak.</title>
        <authorList>
            <person name="Ramos A.M."/>
            <person name="Usie A."/>
            <person name="Barbosa P."/>
            <person name="Barros P.M."/>
            <person name="Capote T."/>
            <person name="Chaves I."/>
            <person name="Simoes F."/>
            <person name="Abreu I."/>
            <person name="Carrasquinho I."/>
            <person name="Faro C."/>
            <person name="Guimaraes J.B."/>
            <person name="Mendonca D."/>
            <person name="Nobrega F."/>
            <person name="Rodrigues L."/>
            <person name="Saibo N.J.M."/>
            <person name="Varela M.C."/>
            <person name="Egas C."/>
            <person name="Matos J."/>
            <person name="Miguel C.M."/>
            <person name="Oliveira M.M."/>
            <person name="Ricardo C.P."/>
            <person name="Goncalves S."/>
        </authorList>
    </citation>
    <scope>NUCLEOTIDE SEQUENCE [LARGE SCALE GENOMIC DNA]</scope>
    <source>
        <strain evidence="3">cv. HL8</strain>
    </source>
</reference>
<organism evidence="2 3">
    <name type="scientific">Quercus suber</name>
    <name type="common">Cork oak</name>
    <dbReference type="NCBI Taxonomy" id="58331"/>
    <lineage>
        <taxon>Eukaryota</taxon>
        <taxon>Viridiplantae</taxon>
        <taxon>Streptophyta</taxon>
        <taxon>Embryophyta</taxon>
        <taxon>Tracheophyta</taxon>
        <taxon>Spermatophyta</taxon>
        <taxon>Magnoliopsida</taxon>
        <taxon>eudicotyledons</taxon>
        <taxon>Gunneridae</taxon>
        <taxon>Pentapetalae</taxon>
        <taxon>rosids</taxon>
        <taxon>fabids</taxon>
        <taxon>Fagales</taxon>
        <taxon>Fagaceae</taxon>
        <taxon>Quercus</taxon>
    </lineage>
</organism>
<sequence>MVLRRPGMNRSLNRENPDILIMMIAEQQIMRGGGEDKEEKREKEGLGPLKPVTQMSDTAPKSNVSITRCQTMKTGGG</sequence>
<evidence type="ECO:0000313" key="3">
    <source>
        <dbReference type="Proteomes" id="UP000237347"/>
    </source>
</evidence>
<comment type="caution">
    <text evidence="2">The sequence shown here is derived from an EMBL/GenBank/DDBJ whole genome shotgun (WGS) entry which is preliminary data.</text>
</comment>
<name>A0AAW0KAN4_QUESU</name>
<dbReference type="EMBL" id="PKMF04000367">
    <property type="protein sequence ID" value="KAK7835666.1"/>
    <property type="molecule type" value="Genomic_DNA"/>
</dbReference>
<accession>A0AAW0KAN4</accession>
<dbReference type="AlphaFoldDB" id="A0AAW0KAN4"/>
<proteinExistence type="predicted"/>
<feature type="compositionally biased region" description="Basic and acidic residues" evidence="1">
    <location>
        <begin position="33"/>
        <end position="45"/>
    </location>
</feature>
<dbReference type="Proteomes" id="UP000237347">
    <property type="component" value="Unassembled WGS sequence"/>
</dbReference>